<evidence type="ECO:0000256" key="1">
    <source>
        <dbReference type="ARBA" id="ARBA00023186"/>
    </source>
</evidence>
<dbReference type="InterPro" id="IPR001623">
    <property type="entry name" value="DnaJ_domain"/>
</dbReference>
<dbReference type="AlphaFoldDB" id="A0AAV8V0D4"/>
<organism evidence="4 5">
    <name type="scientific">Rhodosorus marinus</name>
    <dbReference type="NCBI Taxonomy" id="101924"/>
    <lineage>
        <taxon>Eukaryota</taxon>
        <taxon>Rhodophyta</taxon>
        <taxon>Stylonematophyceae</taxon>
        <taxon>Stylonematales</taxon>
        <taxon>Stylonemataceae</taxon>
        <taxon>Rhodosorus</taxon>
    </lineage>
</organism>
<name>A0AAV8V0D4_9RHOD</name>
<dbReference type="CDD" id="cd06257">
    <property type="entry name" value="DnaJ"/>
    <property type="match status" value="1"/>
</dbReference>
<dbReference type="GO" id="GO:0042026">
    <property type="term" value="P:protein refolding"/>
    <property type="evidence" value="ECO:0007669"/>
    <property type="project" value="TreeGrafter"/>
</dbReference>
<dbReference type="SUPFAM" id="SSF46565">
    <property type="entry name" value="Chaperone J-domain"/>
    <property type="match status" value="1"/>
</dbReference>
<dbReference type="Proteomes" id="UP001157974">
    <property type="component" value="Unassembled WGS sequence"/>
</dbReference>
<feature type="compositionally biased region" description="Basic and acidic residues" evidence="2">
    <location>
        <begin position="1"/>
        <end position="13"/>
    </location>
</feature>
<evidence type="ECO:0000313" key="4">
    <source>
        <dbReference type="EMBL" id="KAJ8906251.1"/>
    </source>
</evidence>
<dbReference type="Gene3D" id="1.10.287.110">
    <property type="entry name" value="DnaJ domain"/>
    <property type="match status" value="1"/>
</dbReference>
<dbReference type="Pfam" id="PF00226">
    <property type="entry name" value="DnaJ"/>
    <property type="match status" value="1"/>
</dbReference>
<evidence type="ECO:0000259" key="3">
    <source>
        <dbReference type="PROSITE" id="PS50076"/>
    </source>
</evidence>
<protein>
    <recommendedName>
        <fullName evidence="3">J domain-containing protein</fullName>
    </recommendedName>
</protein>
<feature type="region of interest" description="Disordered" evidence="2">
    <location>
        <begin position="1"/>
        <end position="26"/>
    </location>
</feature>
<keyword evidence="5" id="KW-1185">Reference proteome</keyword>
<dbReference type="PANTHER" id="PTHR43096">
    <property type="entry name" value="DNAJ HOMOLOG 1, MITOCHONDRIAL-RELATED"/>
    <property type="match status" value="1"/>
</dbReference>
<dbReference type="SMART" id="SM00271">
    <property type="entry name" value="DnaJ"/>
    <property type="match status" value="1"/>
</dbReference>
<proteinExistence type="predicted"/>
<dbReference type="GO" id="GO:0005737">
    <property type="term" value="C:cytoplasm"/>
    <property type="evidence" value="ECO:0007669"/>
    <property type="project" value="TreeGrafter"/>
</dbReference>
<dbReference type="PRINTS" id="PR00625">
    <property type="entry name" value="JDOMAIN"/>
</dbReference>
<evidence type="ECO:0000256" key="2">
    <source>
        <dbReference type="SAM" id="MobiDB-lite"/>
    </source>
</evidence>
<feature type="domain" description="J" evidence="3">
    <location>
        <begin position="256"/>
        <end position="323"/>
    </location>
</feature>
<dbReference type="EMBL" id="JAMWBK010000004">
    <property type="protein sequence ID" value="KAJ8906251.1"/>
    <property type="molecule type" value="Genomic_DNA"/>
</dbReference>
<dbReference type="PANTHER" id="PTHR43096:SF52">
    <property type="entry name" value="DNAJ HOMOLOG 1, MITOCHONDRIAL-RELATED"/>
    <property type="match status" value="1"/>
</dbReference>
<reference evidence="4 5" key="1">
    <citation type="journal article" date="2023" name="Nat. Commun.">
        <title>Origin of minicircular mitochondrial genomes in red algae.</title>
        <authorList>
            <person name="Lee Y."/>
            <person name="Cho C.H."/>
            <person name="Lee Y.M."/>
            <person name="Park S.I."/>
            <person name="Yang J.H."/>
            <person name="West J.A."/>
            <person name="Bhattacharya D."/>
            <person name="Yoon H.S."/>
        </authorList>
    </citation>
    <scope>NUCLEOTIDE SEQUENCE [LARGE SCALE GENOMIC DNA]</scope>
    <source>
        <strain evidence="4 5">CCMP1338</strain>
        <tissue evidence="4">Whole cell</tissue>
    </source>
</reference>
<keyword evidence="1" id="KW-0143">Chaperone</keyword>
<comment type="caution">
    <text evidence="4">The sequence shown here is derived from an EMBL/GenBank/DDBJ whole genome shotgun (WGS) entry which is preliminary data.</text>
</comment>
<dbReference type="PROSITE" id="PS50076">
    <property type="entry name" value="DNAJ_2"/>
    <property type="match status" value="1"/>
</dbReference>
<dbReference type="PROSITE" id="PS00636">
    <property type="entry name" value="DNAJ_1"/>
    <property type="match status" value="1"/>
</dbReference>
<sequence length="327" mass="37656">MDGRKDDKSEHGEGSGLQNLENSELLEDDESVDNTVRNLSIAVGLFGIAFAGNVFQATKTRYTPGKDASKAYNLMAKYRLLTGGHYIKKPPWLVRKYGDRNVTDEMIEKDIEEGFLKRRSARERLDLDNWKSLRIQRAKQQQKRVSPEELEKRADEFKEMKLGAMFRGGLLSLKELDEVKETLASREAMERMSWEHERADAFIGPFAPRRINITGEDPIHHFAESEAQTHSGIKIESSFEEMIILLEDLVSRQGKSYYDVLGIKSNASMDDVKDAYRQELKKWHPDTYEGQNPEEASKKFREVLTAYQVLADEQARGRYDQVKRQAE</sequence>
<dbReference type="GO" id="GO:0051082">
    <property type="term" value="F:unfolded protein binding"/>
    <property type="evidence" value="ECO:0007669"/>
    <property type="project" value="TreeGrafter"/>
</dbReference>
<gene>
    <name evidence="4" type="ORF">NDN08_002744</name>
</gene>
<dbReference type="InterPro" id="IPR036869">
    <property type="entry name" value="J_dom_sf"/>
</dbReference>
<evidence type="ECO:0000313" key="5">
    <source>
        <dbReference type="Proteomes" id="UP001157974"/>
    </source>
</evidence>
<dbReference type="InterPro" id="IPR018253">
    <property type="entry name" value="DnaJ_domain_CS"/>
</dbReference>
<accession>A0AAV8V0D4</accession>